<comment type="caution">
    <text evidence="2">The sequence shown here is derived from an EMBL/GenBank/DDBJ whole genome shotgun (WGS) entry which is preliminary data.</text>
</comment>
<keyword evidence="1" id="KW-0472">Membrane</keyword>
<organism evidence="2 3">
    <name type="scientific">Qipengyuania marisflavi</name>
    <dbReference type="NCBI Taxonomy" id="2486356"/>
    <lineage>
        <taxon>Bacteria</taxon>
        <taxon>Pseudomonadati</taxon>
        <taxon>Pseudomonadota</taxon>
        <taxon>Alphaproteobacteria</taxon>
        <taxon>Sphingomonadales</taxon>
        <taxon>Erythrobacteraceae</taxon>
        <taxon>Qipengyuania</taxon>
    </lineage>
</organism>
<feature type="transmembrane region" description="Helical" evidence="1">
    <location>
        <begin position="60"/>
        <end position="82"/>
    </location>
</feature>
<reference evidence="2 3" key="1">
    <citation type="submission" date="2019-05" db="EMBL/GenBank/DDBJ databases">
        <title>Erythrobacter marisflavi sp. nov., isolated from isolated from water of an estuary environment.</title>
        <authorList>
            <person name="Yoon J.-H."/>
        </authorList>
    </citation>
    <scope>NUCLEOTIDE SEQUENCE [LARGE SCALE GENOMIC DNA]</scope>
    <source>
        <strain evidence="2 3">KEM-5</strain>
    </source>
</reference>
<name>A0A5S3P6L9_9SPHN</name>
<dbReference type="EMBL" id="VCAO01000002">
    <property type="protein sequence ID" value="TMM48787.1"/>
    <property type="molecule type" value="Genomic_DNA"/>
</dbReference>
<keyword evidence="1" id="KW-1133">Transmembrane helix</keyword>
<dbReference type="Proteomes" id="UP000309668">
    <property type="component" value="Unassembled WGS sequence"/>
</dbReference>
<feature type="transmembrane region" description="Helical" evidence="1">
    <location>
        <begin position="31"/>
        <end position="53"/>
    </location>
</feature>
<sequence length="90" mass="10097">MRRRWLLSVLIIIAGALVLWQTQFRYGWLEMALGSFAWLFWIAVVAWGALTAVAIRRHRAWWLLIAAPVVLYPVVMAAGLLVSCAGGDCL</sequence>
<keyword evidence="3" id="KW-1185">Reference proteome</keyword>
<protein>
    <submittedName>
        <fullName evidence="2">Uncharacterized protein</fullName>
    </submittedName>
</protein>
<dbReference type="OrthoDB" id="9256216at2"/>
<dbReference type="AlphaFoldDB" id="A0A5S3P6L9"/>
<gene>
    <name evidence="2" type="ORF">FEV51_05165</name>
</gene>
<dbReference type="RefSeq" id="WP_138616652.1">
    <property type="nucleotide sequence ID" value="NZ_VCAO01000002.1"/>
</dbReference>
<evidence type="ECO:0000313" key="3">
    <source>
        <dbReference type="Proteomes" id="UP000309668"/>
    </source>
</evidence>
<keyword evidence="1" id="KW-0812">Transmembrane</keyword>
<evidence type="ECO:0000256" key="1">
    <source>
        <dbReference type="SAM" id="Phobius"/>
    </source>
</evidence>
<evidence type="ECO:0000313" key="2">
    <source>
        <dbReference type="EMBL" id="TMM48787.1"/>
    </source>
</evidence>
<proteinExistence type="predicted"/>
<accession>A0A5S3P6L9</accession>